<dbReference type="InterPro" id="IPR002018">
    <property type="entry name" value="CarbesteraseB"/>
</dbReference>
<dbReference type="GO" id="GO:0016787">
    <property type="term" value="F:hydrolase activity"/>
    <property type="evidence" value="ECO:0007669"/>
    <property type="project" value="UniProtKB-KW"/>
</dbReference>
<reference evidence="4 5" key="1">
    <citation type="submission" date="2015-11" db="EMBL/GenBank/DDBJ databases">
        <title>Aspergillus lentulus strain IFM 54703T.</title>
        <authorList>
            <person name="Kusuya Y."/>
            <person name="Sakai K."/>
            <person name="Kamei K."/>
            <person name="Takahashi H."/>
            <person name="Yaguchi T."/>
        </authorList>
    </citation>
    <scope>NUCLEOTIDE SEQUENCE [LARGE SCALE GENOMIC DNA]</scope>
    <source>
        <strain evidence="4 5">IFM 54703</strain>
    </source>
</reference>
<dbReference type="Gene3D" id="3.40.50.1820">
    <property type="entry name" value="alpha/beta hydrolase"/>
    <property type="match status" value="1"/>
</dbReference>
<keyword evidence="2" id="KW-0378">Hydrolase</keyword>
<dbReference type="AlphaFoldDB" id="A0AAN4TDM5"/>
<protein>
    <submittedName>
        <fullName evidence="4">Para-nitrobenzyl esterase</fullName>
    </submittedName>
</protein>
<feature type="domain" description="Carboxylesterase type B" evidence="3">
    <location>
        <begin position="17"/>
        <end position="517"/>
    </location>
</feature>
<gene>
    <name evidence="4" type="ORF">ALT_7379</name>
</gene>
<evidence type="ECO:0000313" key="5">
    <source>
        <dbReference type="Proteomes" id="UP000051487"/>
    </source>
</evidence>
<comment type="caution">
    <text evidence="4">The sequence shown here is derived from an EMBL/GenBank/DDBJ whole genome shotgun (WGS) entry which is preliminary data.</text>
</comment>
<dbReference type="Pfam" id="PF00135">
    <property type="entry name" value="COesterase"/>
    <property type="match status" value="1"/>
</dbReference>
<sequence length="551" mass="61211">MSFQTPVSKCTTKIPSLGELQGLQYANGVQQFCGIPYADLAKRWTRSTLKTVWKGSRHDGTKLGNSCPHPEPDEETNDLVPVPPAAHFSYPPEVDELTGLVMNIVIPSKPNNPDKRYPVMVYVHGGSLLYGGANLPIFDAVNLVSQSIKMSTPIICVNFNYRIGLGGFLASKEIQRELRADGFQGCGNFGFTDQQVAFEWVQRYIDALGGDPNNVTAIGESAGGISISNQLAAACPPRFRRAVCMSGLSVSIPPWTMEQHEALFEAVCRYFRIDSTRSDVLDSLRQIPQQTLANATPIIQGVLSGTGNPCLDGWFYKNDADPREIQTAPSWLDALMLGDTYHEGIIFHLNILEDNFHSIRQTLAGHVGAEDETDQILAEYGISPDLPHSLLIERVEHMCGDAVFKIPNYATTLSNSHLADKGALFMYHFDQRSRLKNALEGTAYHAHELLYLFQNLTNEMDEGEKAMARDLAAAWIMFCNGQVPWTGGKREWKVWGPESVQAMRTEEQDEEIRSYTRMQRILSMGSGGTWKRWLSGVDALVNKRMNMGKAA</sequence>
<dbReference type="PANTHER" id="PTHR43142:SF1">
    <property type="entry name" value="CARBOXYLIC ESTER HYDROLASE"/>
    <property type="match status" value="1"/>
</dbReference>
<dbReference type="InterPro" id="IPR029058">
    <property type="entry name" value="AB_hydrolase_fold"/>
</dbReference>
<evidence type="ECO:0000256" key="1">
    <source>
        <dbReference type="ARBA" id="ARBA00005964"/>
    </source>
</evidence>
<comment type="similarity">
    <text evidence="1">Belongs to the type-B carboxylesterase/lipase family.</text>
</comment>
<evidence type="ECO:0000259" key="3">
    <source>
        <dbReference type="Pfam" id="PF00135"/>
    </source>
</evidence>
<name>A0AAN4TDM5_ASPLE</name>
<proteinExistence type="inferred from homology"/>
<organism evidence="4 5">
    <name type="scientific">Aspergillus lentulus</name>
    <dbReference type="NCBI Taxonomy" id="293939"/>
    <lineage>
        <taxon>Eukaryota</taxon>
        <taxon>Fungi</taxon>
        <taxon>Dikarya</taxon>
        <taxon>Ascomycota</taxon>
        <taxon>Pezizomycotina</taxon>
        <taxon>Eurotiomycetes</taxon>
        <taxon>Eurotiomycetidae</taxon>
        <taxon>Eurotiales</taxon>
        <taxon>Aspergillaceae</taxon>
        <taxon>Aspergillus</taxon>
        <taxon>Aspergillus subgen. Fumigati</taxon>
    </lineage>
</organism>
<dbReference type="SUPFAM" id="SSF53474">
    <property type="entry name" value="alpha/beta-Hydrolases"/>
    <property type="match status" value="1"/>
</dbReference>
<evidence type="ECO:0000256" key="2">
    <source>
        <dbReference type="ARBA" id="ARBA00022801"/>
    </source>
</evidence>
<dbReference type="EMBL" id="BCLY01000013">
    <property type="protein sequence ID" value="GAQ10058.1"/>
    <property type="molecule type" value="Genomic_DNA"/>
</dbReference>
<accession>A0AAN4TDM5</accession>
<evidence type="ECO:0000313" key="4">
    <source>
        <dbReference type="EMBL" id="GAQ10058.1"/>
    </source>
</evidence>
<dbReference type="PANTHER" id="PTHR43142">
    <property type="entry name" value="CARBOXYLIC ESTER HYDROLASE"/>
    <property type="match status" value="1"/>
</dbReference>
<dbReference type="Proteomes" id="UP000051487">
    <property type="component" value="Unassembled WGS sequence"/>
</dbReference>